<dbReference type="AlphaFoldDB" id="A0A0F8Y4L4"/>
<reference evidence="1" key="1">
    <citation type="journal article" date="2015" name="Nature">
        <title>Complex archaea that bridge the gap between prokaryotes and eukaryotes.</title>
        <authorList>
            <person name="Spang A."/>
            <person name="Saw J.H."/>
            <person name="Jorgensen S.L."/>
            <person name="Zaremba-Niedzwiedzka K."/>
            <person name="Martijn J."/>
            <person name="Lind A.E."/>
            <person name="van Eijk R."/>
            <person name="Schleper C."/>
            <person name="Guy L."/>
            <person name="Ettema T.J."/>
        </authorList>
    </citation>
    <scope>NUCLEOTIDE SEQUENCE</scope>
</reference>
<accession>A0A0F8Y4L4</accession>
<sequence length="68" mass="7937">MILKHVPQHTRSVIITCPVPHIYCLSYCDLDMVYMIPVPYGFKDRVPEPEDQNILHGFFSQVMVDPVY</sequence>
<comment type="caution">
    <text evidence="1">The sequence shown here is derived from an EMBL/GenBank/DDBJ whole genome shotgun (WGS) entry which is preliminary data.</text>
</comment>
<proteinExistence type="predicted"/>
<gene>
    <name evidence="1" type="ORF">LCGC14_2942610</name>
</gene>
<organism evidence="1">
    <name type="scientific">marine sediment metagenome</name>
    <dbReference type="NCBI Taxonomy" id="412755"/>
    <lineage>
        <taxon>unclassified sequences</taxon>
        <taxon>metagenomes</taxon>
        <taxon>ecological metagenomes</taxon>
    </lineage>
</organism>
<evidence type="ECO:0000313" key="1">
    <source>
        <dbReference type="EMBL" id="KKK68580.1"/>
    </source>
</evidence>
<feature type="non-terminal residue" evidence="1">
    <location>
        <position position="68"/>
    </location>
</feature>
<name>A0A0F8Y4L4_9ZZZZ</name>
<dbReference type="EMBL" id="LAZR01059066">
    <property type="protein sequence ID" value="KKK68580.1"/>
    <property type="molecule type" value="Genomic_DNA"/>
</dbReference>
<protein>
    <submittedName>
        <fullName evidence="1">Uncharacterized protein</fullName>
    </submittedName>
</protein>